<keyword evidence="3" id="KW-1185">Reference proteome</keyword>
<evidence type="ECO:0000259" key="1">
    <source>
        <dbReference type="Pfam" id="PF12697"/>
    </source>
</evidence>
<dbReference type="EMBL" id="CP089982">
    <property type="protein sequence ID" value="WXA97750.1"/>
    <property type="molecule type" value="Genomic_DNA"/>
</dbReference>
<sequence length="321" mass="35186">MHIEAAQTGQSGQSSMEEQTIAVADDDTKLFVRSRTVASPSSEALTPGIGVGGGIPDLRVFLCDGILCDGFIWKYLWNDLGEIVPLTHWHYRGHGRSGAPHDPDRIDVAAHADDLMAVRRKVGDPPAVLVGHSMGCQVVLEGYRRHPNNVRGLVLICGTFGKLTSTFKGLPVLDMVLPKLLDLALKRPELVRALWSRIPPELAFNVAAKIGEIDLGQVSREDIMPYLQHVPHVELPLFLRMLRAAGEHTAGDFLAQINVPTLIITGERDTFTPAFLAESMAKTIPDAELMVVKNGTHVAALEQHELVNAKIREFVQTRVLI</sequence>
<name>A0ABZ2KJK1_9BACT</name>
<evidence type="ECO:0000313" key="3">
    <source>
        <dbReference type="Proteomes" id="UP001379533"/>
    </source>
</evidence>
<dbReference type="InterPro" id="IPR000073">
    <property type="entry name" value="AB_hydrolase_1"/>
</dbReference>
<dbReference type="Pfam" id="PF12697">
    <property type="entry name" value="Abhydrolase_6"/>
    <property type="match status" value="1"/>
</dbReference>
<protein>
    <submittedName>
        <fullName evidence="2">Alpha/beta hydrolase</fullName>
    </submittedName>
</protein>
<evidence type="ECO:0000313" key="2">
    <source>
        <dbReference type="EMBL" id="WXA97750.1"/>
    </source>
</evidence>
<gene>
    <name evidence="2" type="ORF">LZC95_13005</name>
</gene>
<dbReference type="GO" id="GO:0016787">
    <property type="term" value="F:hydrolase activity"/>
    <property type="evidence" value="ECO:0007669"/>
    <property type="project" value="UniProtKB-KW"/>
</dbReference>
<reference evidence="2 3" key="1">
    <citation type="submission" date="2021-12" db="EMBL/GenBank/DDBJ databases">
        <title>Discovery of the Pendulisporaceae a myxobacterial family with distinct sporulation behavior and unique specialized metabolism.</title>
        <authorList>
            <person name="Garcia R."/>
            <person name="Popoff A."/>
            <person name="Bader C.D."/>
            <person name="Loehr J."/>
            <person name="Walesch S."/>
            <person name="Walt C."/>
            <person name="Boldt J."/>
            <person name="Bunk B."/>
            <person name="Haeckl F.J.F.P.J."/>
            <person name="Gunesch A.P."/>
            <person name="Birkelbach J."/>
            <person name="Nuebel U."/>
            <person name="Pietschmann T."/>
            <person name="Bach T."/>
            <person name="Mueller R."/>
        </authorList>
    </citation>
    <scope>NUCLEOTIDE SEQUENCE [LARGE SCALE GENOMIC DNA]</scope>
    <source>
        <strain evidence="2 3">MSr12523</strain>
    </source>
</reference>
<dbReference type="Gene3D" id="3.40.50.1820">
    <property type="entry name" value="alpha/beta hydrolase"/>
    <property type="match status" value="1"/>
</dbReference>
<dbReference type="InterPro" id="IPR029058">
    <property type="entry name" value="AB_hydrolase_fold"/>
</dbReference>
<dbReference type="PANTHER" id="PTHR43798">
    <property type="entry name" value="MONOACYLGLYCEROL LIPASE"/>
    <property type="match status" value="1"/>
</dbReference>
<keyword evidence="2" id="KW-0378">Hydrolase</keyword>
<feature type="domain" description="AB hydrolase-1" evidence="1">
    <location>
        <begin position="91"/>
        <end position="308"/>
    </location>
</feature>
<accession>A0ABZ2KJK1</accession>
<proteinExistence type="predicted"/>
<dbReference type="SUPFAM" id="SSF53474">
    <property type="entry name" value="alpha/beta-Hydrolases"/>
    <property type="match status" value="1"/>
</dbReference>
<organism evidence="2 3">
    <name type="scientific">Pendulispora brunnea</name>
    <dbReference type="NCBI Taxonomy" id="2905690"/>
    <lineage>
        <taxon>Bacteria</taxon>
        <taxon>Pseudomonadati</taxon>
        <taxon>Myxococcota</taxon>
        <taxon>Myxococcia</taxon>
        <taxon>Myxococcales</taxon>
        <taxon>Sorangiineae</taxon>
        <taxon>Pendulisporaceae</taxon>
        <taxon>Pendulispora</taxon>
    </lineage>
</organism>
<dbReference type="Proteomes" id="UP001379533">
    <property type="component" value="Chromosome"/>
</dbReference>
<dbReference type="InterPro" id="IPR050266">
    <property type="entry name" value="AB_hydrolase_sf"/>
</dbReference>
<dbReference type="RefSeq" id="WP_394848369.1">
    <property type="nucleotide sequence ID" value="NZ_CP089982.1"/>
</dbReference>